<protein>
    <submittedName>
        <fullName evidence="1">Uncharacterized protein</fullName>
    </submittedName>
</protein>
<reference evidence="1" key="1">
    <citation type="submission" date="2021-03" db="EMBL/GenBank/DDBJ databases">
        <title>Draft genome sequence of rust myrtle Austropuccinia psidii MF-1, a brazilian biotype.</title>
        <authorList>
            <person name="Quecine M.C."/>
            <person name="Pachon D.M.R."/>
            <person name="Bonatelli M.L."/>
            <person name="Correr F.H."/>
            <person name="Franceschini L.M."/>
            <person name="Leite T.F."/>
            <person name="Margarido G.R.A."/>
            <person name="Almeida C.A."/>
            <person name="Ferrarezi J.A."/>
            <person name="Labate C.A."/>
        </authorList>
    </citation>
    <scope>NUCLEOTIDE SEQUENCE</scope>
    <source>
        <strain evidence="1">MF-1</strain>
    </source>
</reference>
<evidence type="ECO:0000313" key="2">
    <source>
        <dbReference type="Proteomes" id="UP000765509"/>
    </source>
</evidence>
<evidence type="ECO:0000313" key="1">
    <source>
        <dbReference type="EMBL" id="MBW0474253.1"/>
    </source>
</evidence>
<name>A0A9Q3C0B8_9BASI</name>
<organism evidence="1 2">
    <name type="scientific">Austropuccinia psidii MF-1</name>
    <dbReference type="NCBI Taxonomy" id="1389203"/>
    <lineage>
        <taxon>Eukaryota</taxon>
        <taxon>Fungi</taxon>
        <taxon>Dikarya</taxon>
        <taxon>Basidiomycota</taxon>
        <taxon>Pucciniomycotina</taxon>
        <taxon>Pucciniomycetes</taxon>
        <taxon>Pucciniales</taxon>
        <taxon>Sphaerophragmiaceae</taxon>
        <taxon>Austropuccinia</taxon>
    </lineage>
</organism>
<gene>
    <name evidence="1" type="ORF">O181_013968</name>
</gene>
<sequence length="123" mass="14156">MVMVSGLHHAISNQVPQVHHPILKEDFSHSVWKSIVPTRGPFEDTNHLTLRFWSFHFNSIPPRGYWNSIFQGRSQDFFNHQIGFQGIKHSRTPWTTQLVHTGGIKATCMALAYLAQFIFHCGN</sequence>
<accession>A0A9Q3C0B8</accession>
<dbReference type="EMBL" id="AVOT02003679">
    <property type="protein sequence ID" value="MBW0474253.1"/>
    <property type="molecule type" value="Genomic_DNA"/>
</dbReference>
<dbReference type="Proteomes" id="UP000765509">
    <property type="component" value="Unassembled WGS sequence"/>
</dbReference>
<keyword evidence="2" id="KW-1185">Reference proteome</keyword>
<comment type="caution">
    <text evidence="1">The sequence shown here is derived from an EMBL/GenBank/DDBJ whole genome shotgun (WGS) entry which is preliminary data.</text>
</comment>
<proteinExistence type="predicted"/>
<dbReference type="AlphaFoldDB" id="A0A9Q3C0B8"/>